<reference evidence="2 3" key="1">
    <citation type="journal article" date="2013" name="Proc. Natl. Acad. Sci. U.S.A.">
        <title>Genome of an arbuscular mycorrhizal fungus provides insight into the oldest plant symbiosis.</title>
        <authorList>
            <person name="Tisserant E."/>
            <person name="Malbreil M."/>
            <person name="Kuo A."/>
            <person name="Kohler A."/>
            <person name="Symeonidi A."/>
            <person name="Balestrini R."/>
            <person name="Charron P."/>
            <person name="Duensing N."/>
            <person name="Frei Dit Frey N."/>
            <person name="Gianinazzi-Pearson V."/>
            <person name="Gilbert L.B."/>
            <person name="Handa Y."/>
            <person name="Herr J.R."/>
            <person name="Hijri M."/>
            <person name="Koul R."/>
            <person name="Kawaguchi M."/>
            <person name="Krajinski F."/>
            <person name="Lammers P.J."/>
            <person name="Masclaux F.G."/>
            <person name="Murat C."/>
            <person name="Morin E."/>
            <person name="Ndikumana S."/>
            <person name="Pagni M."/>
            <person name="Petitpierre D."/>
            <person name="Requena N."/>
            <person name="Rosikiewicz P."/>
            <person name="Riley R."/>
            <person name="Saito K."/>
            <person name="San Clemente H."/>
            <person name="Shapiro H."/>
            <person name="van Tuinen D."/>
            <person name="Becard G."/>
            <person name="Bonfante P."/>
            <person name="Paszkowski U."/>
            <person name="Shachar-Hill Y.Y."/>
            <person name="Tuskan G.A."/>
            <person name="Young P.W."/>
            <person name="Sanders I.R."/>
            <person name="Henrissat B."/>
            <person name="Rensing S.A."/>
            <person name="Grigoriev I.V."/>
            <person name="Corradi N."/>
            <person name="Roux C."/>
            <person name="Martin F."/>
        </authorList>
    </citation>
    <scope>NUCLEOTIDE SEQUENCE [LARGE SCALE GENOMIC DNA]</scope>
    <source>
        <strain evidence="2 3">DAOM 197198</strain>
    </source>
</reference>
<organism evidence="2 3">
    <name type="scientific">Rhizophagus irregularis (strain DAOM 181602 / DAOM 197198 / MUCL 43194)</name>
    <name type="common">Arbuscular mycorrhizal fungus</name>
    <name type="synonym">Glomus intraradices</name>
    <dbReference type="NCBI Taxonomy" id="747089"/>
    <lineage>
        <taxon>Eukaryota</taxon>
        <taxon>Fungi</taxon>
        <taxon>Fungi incertae sedis</taxon>
        <taxon>Mucoromycota</taxon>
        <taxon>Glomeromycotina</taxon>
        <taxon>Glomeromycetes</taxon>
        <taxon>Glomerales</taxon>
        <taxon>Glomeraceae</taxon>
        <taxon>Rhizophagus</taxon>
    </lineage>
</organism>
<name>A0A2P4Q7L9_RHIID</name>
<dbReference type="AlphaFoldDB" id="A0A2P4Q7L9"/>
<dbReference type="VEuPathDB" id="FungiDB:RhiirFUN_000698"/>
<sequence>MPADFFFVRRFSFFFLFCRSVWEFFSFCRLFQFCCFRVFFFCQTFWSSLSFFVGMLTFGDLDDCRYYMKGVLFPIKLDVLMFLFFVFFLGCLTPNEPELIDNFGCNRWF</sequence>
<feature type="transmembrane region" description="Helical" evidence="1">
    <location>
        <begin position="71"/>
        <end position="92"/>
    </location>
</feature>
<keyword evidence="3" id="KW-1185">Reference proteome</keyword>
<keyword evidence="1" id="KW-0812">Transmembrane</keyword>
<dbReference type="Proteomes" id="UP000018888">
    <property type="component" value="Unassembled WGS sequence"/>
</dbReference>
<accession>A0A2P4Q7L9</accession>
<evidence type="ECO:0000313" key="3">
    <source>
        <dbReference type="Proteomes" id="UP000018888"/>
    </source>
</evidence>
<dbReference type="EMBL" id="AUPC02000081">
    <property type="protein sequence ID" value="POG73619.1"/>
    <property type="molecule type" value="Genomic_DNA"/>
</dbReference>
<protein>
    <submittedName>
        <fullName evidence="2">Uncharacterized protein</fullName>
    </submittedName>
</protein>
<feature type="transmembrane region" description="Helical" evidence="1">
    <location>
        <begin position="38"/>
        <end position="59"/>
    </location>
</feature>
<evidence type="ECO:0000256" key="1">
    <source>
        <dbReference type="SAM" id="Phobius"/>
    </source>
</evidence>
<keyword evidence="1" id="KW-1133">Transmembrane helix</keyword>
<proteinExistence type="predicted"/>
<keyword evidence="1" id="KW-0472">Membrane</keyword>
<reference evidence="2 3" key="2">
    <citation type="journal article" date="2018" name="New Phytol.">
        <title>High intraspecific genome diversity in the model arbuscular mycorrhizal symbiont Rhizophagus irregularis.</title>
        <authorList>
            <person name="Chen E.C.H."/>
            <person name="Morin E."/>
            <person name="Beaudet D."/>
            <person name="Noel J."/>
            <person name="Yildirir G."/>
            <person name="Ndikumana S."/>
            <person name="Charron P."/>
            <person name="St-Onge C."/>
            <person name="Giorgi J."/>
            <person name="Kruger M."/>
            <person name="Marton T."/>
            <person name="Ropars J."/>
            <person name="Grigoriev I.V."/>
            <person name="Hainaut M."/>
            <person name="Henrissat B."/>
            <person name="Roux C."/>
            <person name="Martin F."/>
            <person name="Corradi N."/>
        </authorList>
    </citation>
    <scope>NUCLEOTIDE SEQUENCE [LARGE SCALE GENOMIC DNA]</scope>
    <source>
        <strain evidence="2 3">DAOM 197198</strain>
    </source>
</reference>
<gene>
    <name evidence="2" type="ORF">GLOIN_2v1092401</name>
</gene>
<evidence type="ECO:0000313" key="2">
    <source>
        <dbReference type="EMBL" id="POG73619.1"/>
    </source>
</evidence>
<comment type="caution">
    <text evidence="2">The sequence shown here is derived from an EMBL/GenBank/DDBJ whole genome shotgun (WGS) entry which is preliminary data.</text>
</comment>